<dbReference type="Proteomes" id="UP001225356">
    <property type="component" value="Unassembled WGS sequence"/>
</dbReference>
<dbReference type="RefSeq" id="WP_307567742.1">
    <property type="nucleotide sequence ID" value="NZ_JAUSQU010000001.1"/>
</dbReference>
<comment type="caution">
    <text evidence="1">The sequence shown here is derived from an EMBL/GenBank/DDBJ whole genome shotgun (WGS) entry which is preliminary data.</text>
</comment>
<evidence type="ECO:0008006" key="3">
    <source>
        <dbReference type="Google" id="ProtNLM"/>
    </source>
</evidence>
<sequence>MNLEPDTVLGWRVVFDMDASGDDALDRLPDDVALEDSDQFLYQVHVIRTTGCTPQEHLADECGCWDFEVIGTLFIRELPERDLGFFPDVEIIKNQEVCRVVTDWLKSA</sequence>
<organism evidence="1 2">
    <name type="scientific">Streptosporangium lutulentum</name>
    <dbReference type="NCBI Taxonomy" id="1461250"/>
    <lineage>
        <taxon>Bacteria</taxon>
        <taxon>Bacillati</taxon>
        <taxon>Actinomycetota</taxon>
        <taxon>Actinomycetes</taxon>
        <taxon>Streptosporangiales</taxon>
        <taxon>Streptosporangiaceae</taxon>
        <taxon>Streptosporangium</taxon>
    </lineage>
</organism>
<reference evidence="1 2" key="1">
    <citation type="submission" date="2023-07" db="EMBL/GenBank/DDBJ databases">
        <title>Sequencing the genomes of 1000 actinobacteria strains.</title>
        <authorList>
            <person name="Klenk H.-P."/>
        </authorList>
    </citation>
    <scope>NUCLEOTIDE SEQUENCE [LARGE SCALE GENOMIC DNA]</scope>
    <source>
        <strain evidence="1 2">DSM 46740</strain>
    </source>
</reference>
<dbReference type="EMBL" id="JAUSQU010000001">
    <property type="protein sequence ID" value="MDP9849733.1"/>
    <property type="molecule type" value="Genomic_DNA"/>
</dbReference>
<accession>A0ABT9QSP8</accession>
<protein>
    <recommendedName>
        <fullName evidence="3">Immunity protein 10</fullName>
    </recommendedName>
</protein>
<evidence type="ECO:0000313" key="2">
    <source>
        <dbReference type="Proteomes" id="UP001225356"/>
    </source>
</evidence>
<proteinExistence type="predicted"/>
<gene>
    <name evidence="1" type="ORF">J2853_008944</name>
</gene>
<keyword evidence="2" id="KW-1185">Reference proteome</keyword>
<name>A0ABT9QSP8_9ACTN</name>
<evidence type="ECO:0000313" key="1">
    <source>
        <dbReference type="EMBL" id="MDP9849733.1"/>
    </source>
</evidence>